<evidence type="ECO:0000313" key="5">
    <source>
        <dbReference type="EMBL" id="KIZ05290.1"/>
    </source>
</evidence>
<dbReference type="KEGG" id="mng:MNEG_2664"/>
<name>A0A0D2MRR5_9CHLO</name>
<keyword evidence="1" id="KW-0489">Methyltransferase</keyword>
<evidence type="ECO:0000256" key="1">
    <source>
        <dbReference type="ARBA" id="ARBA00022603"/>
    </source>
</evidence>
<dbReference type="Gene3D" id="3.90.1410.10">
    <property type="entry name" value="set domain protein methyltransferase, domain 1"/>
    <property type="match status" value="1"/>
</dbReference>
<gene>
    <name evidence="5" type="ORF">MNEG_2664</name>
</gene>
<keyword evidence="3" id="KW-0949">S-adenosyl-L-methionine</keyword>
<evidence type="ECO:0000313" key="6">
    <source>
        <dbReference type="Proteomes" id="UP000054498"/>
    </source>
</evidence>
<dbReference type="Gene3D" id="3.90.1420.10">
    <property type="entry name" value="Rubisco LSMT, substrate-binding domain"/>
    <property type="match status" value="1"/>
</dbReference>
<feature type="domain" description="Rubisco LSMT substrate-binding" evidence="4">
    <location>
        <begin position="267"/>
        <end position="383"/>
    </location>
</feature>
<dbReference type="Pfam" id="PF09273">
    <property type="entry name" value="Rubis-subs-bind"/>
    <property type="match status" value="1"/>
</dbReference>
<evidence type="ECO:0000259" key="4">
    <source>
        <dbReference type="Pfam" id="PF09273"/>
    </source>
</evidence>
<dbReference type="GeneID" id="25735542"/>
<accession>A0A0D2MRR5</accession>
<dbReference type="Proteomes" id="UP000054498">
    <property type="component" value="Unassembled WGS sequence"/>
</dbReference>
<reference evidence="5 6" key="1">
    <citation type="journal article" date="2013" name="BMC Genomics">
        <title>Reconstruction of the lipid metabolism for the microalga Monoraphidium neglectum from its genome sequence reveals characteristics suitable for biofuel production.</title>
        <authorList>
            <person name="Bogen C."/>
            <person name="Al-Dilaimi A."/>
            <person name="Albersmeier A."/>
            <person name="Wichmann J."/>
            <person name="Grundmann M."/>
            <person name="Rupp O."/>
            <person name="Lauersen K.J."/>
            <person name="Blifernez-Klassen O."/>
            <person name="Kalinowski J."/>
            <person name="Goesmann A."/>
            <person name="Mussgnug J.H."/>
            <person name="Kruse O."/>
        </authorList>
    </citation>
    <scope>NUCLEOTIDE SEQUENCE [LARGE SCALE GENOMIC DNA]</scope>
    <source>
        <strain evidence="5 6">SAG 48.87</strain>
    </source>
</reference>
<proteinExistence type="predicted"/>
<dbReference type="SUPFAM" id="SSF82199">
    <property type="entry name" value="SET domain"/>
    <property type="match status" value="1"/>
</dbReference>
<evidence type="ECO:0000256" key="2">
    <source>
        <dbReference type="ARBA" id="ARBA00022679"/>
    </source>
</evidence>
<dbReference type="GO" id="GO:0016279">
    <property type="term" value="F:protein-lysine N-methyltransferase activity"/>
    <property type="evidence" value="ECO:0007669"/>
    <property type="project" value="TreeGrafter"/>
</dbReference>
<dbReference type="RefSeq" id="XP_013904309.1">
    <property type="nucleotide sequence ID" value="XM_014048855.1"/>
</dbReference>
<dbReference type="AlphaFoldDB" id="A0A0D2MRR5"/>
<evidence type="ECO:0000256" key="3">
    <source>
        <dbReference type="ARBA" id="ARBA00022691"/>
    </source>
</evidence>
<dbReference type="InterPro" id="IPR015353">
    <property type="entry name" value="Rubisco_LSMT_subst-bd"/>
</dbReference>
<dbReference type="OrthoDB" id="341421at2759"/>
<sequence>MYQLQSWLQSAKGMAAPLVEPKRFKAGPSSSERVGFIASRDVDAGAPLLVIPESVAITSIDAENHPVVGEAAKGGGELVGLALWLMAERAAGGASPYAPLLAALPESTDSPILWDDKERAEQLQGSPVLEEARSRQAALQQQWAQLAEAFFSKDPARFDPATFNEAAFLRAFCVVLAHASYLPSAELFALLPLAGQLGRTGNENGCDLDYDAGSGAVVLKSARPYREGQEVLLNDGRPNGELLLCFGTVQDNNLSDFLLFNASLVRADKYYQSKQQLLQAMGMSSEERFPVYADKFPIQLLAYLRLSRIQDPALFAKASFDSDVVVTQMNEYEVLQLLMGDCRERLAAYKTSMEEEIKALQSPDLSGTARLAARLRMGEKRILSQFMDAVRRKLAPVRGIPTKGGGMQDPNADLKEIFDTIEAIPQAPAKLFDGIRRWARGEFDPDWNK</sequence>
<keyword evidence="2" id="KW-0808">Transferase</keyword>
<dbReference type="GO" id="GO:0032259">
    <property type="term" value="P:methylation"/>
    <property type="evidence" value="ECO:0007669"/>
    <property type="project" value="UniProtKB-KW"/>
</dbReference>
<dbReference type="InterPro" id="IPR046341">
    <property type="entry name" value="SET_dom_sf"/>
</dbReference>
<protein>
    <recommendedName>
        <fullName evidence="4">Rubisco LSMT substrate-binding domain-containing protein</fullName>
    </recommendedName>
</protein>
<dbReference type="PANTHER" id="PTHR13271">
    <property type="entry name" value="UNCHARACTERIZED PUTATIVE METHYLTRANSFERASE"/>
    <property type="match status" value="1"/>
</dbReference>
<dbReference type="SUPFAM" id="SSF81822">
    <property type="entry name" value="RuBisCo LSMT C-terminal, substrate-binding domain"/>
    <property type="match status" value="1"/>
</dbReference>
<organism evidence="5 6">
    <name type="scientific">Monoraphidium neglectum</name>
    <dbReference type="NCBI Taxonomy" id="145388"/>
    <lineage>
        <taxon>Eukaryota</taxon>
        <taxon>Viridiplantae</taxon>
        <taxon>Chlorophyta</taxon>
        <taxon>core chlorophytes</taxon>
        <taxon>Chlorophyceae</taxon>
        <taxon>CS clade</taxon>
        <taxon>Sphaeropleales</taxon>
        <taxon>Selenastraceae</taxon>
        <taxon>Monoraphidium</taxon>
    </lineage>
</organism>
<keyword evidence="6" id="KW-1185">Reference proteome</keyword>
<dbReference type="EMBL" id="KK100529">
    <property type="protein sequence ID" value="KIZ05290.1"/>
    <property type="molecule type" value="Genomic_DNA"/>
</dbReference>
<dbReference type="PANTHER" id="PTHR13271:SF93">
    <property type="entry name" value="SET DOMAIN-CONTAINING PROTEIN"/>
    <property type="match status" value="1"/>
</dbReference>
<dbReference type="InterPro" id="IPR036464">
    <property type="entry name" value="Rubisco_LSMT_subst-bd_sf"/>
</dbReference>
<dbReference type="InterPro" id="IPR050600">
    <property type="entry name" value="SETD3_SETD6_MTase"/>
</dbReference>